<name>A0A1E3PPU4_9ASCO</name>
<dbReference type="Proteomes" id="UP000095009">
    <property type="component" value="Unassembled WGS sequence"/>
</dbReference>
<dbReference type="PANTHER" id="PTHR36424">
    <property type="entry name" value="PHEROMONE-REGULATED MEMBRANE PROTEIN 6"/>
    <property type="match status" value="1"/>
</dbReference>
<feature type="transmembrane region" description="Helical" evidence="1">
    <location>
        <begin position="143"/>
        <end position="174"/>
    </location>
</feature>
<evidence type="ECO:0000313" key="2">
    <source>
        <dbReference type="EMBL" id="ODQ67453.1"/>
    </source>
</evidence>
<sequence>MLLGFNRWASSVKPYIPFQISRWLFAGCIILSILLLLYEVGVAWNLKKVNNISLTYTNPILRNYYSVRGYDYFCLFAKLTSSRKFTEYVVLFVYFTFKNWIKLVFTESPRQVLNAMSLYSVLKIEAGFVETIKDIATNSKSEAIVIIAMSISLGIWAISVIQFVIALICAIPIYSFIEGQNYHGLEEFCCSKINERIAKLVEKYHNKSLRELKISNRRLSKRPTLPTFDFGLLDGKSRNSQFLKGQALSSTMNLMSYDYSSDNQNDYNLSYPAPKSYKPIKLQSYSCDHQDSRNNGSVYQPQPTELLHFRKSSISGRNGAIKEIKKAVPLSISINLDADFSELTRMNTNVSNSSSILVQTGNEDINQLSDFAVIPSTHHFDAETLIFKPEANTDSFKVPFNDSGYNRFSN</sequence>
<gene>
    <name evidence="2" type="ORF">NADFUDRAFT_81926</name>
</gene>
<keyword evidence="1" id="KW-0472">Membrane</keyword>
<protein>
    <submittedName>
        <fullName evidence="2">Uncharacterized protein</fullName>
    </submittedName>
</protein>
<dbReference type="PANTHER" id="PTHR36424:SF1">
    <property type="entry name" value="LOW AFFINITY K(+) TRANSPORTER 1-RELATED"/>
    <property type="match status" value="1"/>
</dbReference>
<keyword evidence="1" id="KW-1133">Transmembrane helix</keyword>
<proteinExistence type="predicted"/>
<organism evidence="2 3">
    <name type="scientific">Nadsonia fulvescens var. elongata DSM 6958</name>
    <dbReference type="NCBI Taxonomy" id="857566"/>
    <lineage>
        <taxon>Eukaryota</taxon>
        <taxon>Fungi</taxon>
        <taxon>Dikarya</taxon>
        <taxon>Ascomycota</taxon>
        <taxon>Saccharomycotina</taxon>
        <taxon>Dipodascomycetes</taxon>
        <taxon>Dipodascales</taxon>
        <taxon>Dipodascales incertae sedis</taxon>
        <taxon>Nadsonia</taxon>
    </lineage>
</organism>
<dbReference type="GO" id="GO:0015079">
    <property type="term" value="F:potassium ion transmembrane transporter activity"/>
    <property type="evidence" value="ECO:0007669"/>
    <property type="project" value="InterPro"/>
</dbReference>
<keyword evidence="1" id="KW-0812">Transmembrane</keyword>
<reference evidence="2 3" key="1">
    <citation type="journal article" date="2016" name="Proc. Natl. Acad. Sci. U.S.A.">
        <title>Comparative genomics of biotechnologically important yeasts.</title>
        <authorList>
            <person name="Riley R."/>
            <person name="Haridas S."/>
            <person name="Wolfe K.H."/>
            <person name="Lopes M.R."/>
            <person name="Hittinger C.T."/>
            <person name="Goeker M."/>
            <person name="Salamov A.A."/>
            <person name="Wisecaver J.H."/>
            <person name="Long T.M."/>
            <person name="Calvey C.H."/>
            <person name="Aerts A.L."/>
            <person name="Barry K.W."/>
            <person name="Choi C."/>
            <person name="Clum A."/>
            <person name="Coughlan A.Y."/>
            <person name="Deshpande S."/>
            <person name="Douglass A.P."/>
            <person name="Hanson S.J."/>
            <person name="Klenk H.-P."/>
            <person name="LaButti K.M."/>
            <person name="Lapidus A."/>
            <person name="Lindquist E.A."/>
            <person name="Lipzen A.M."/>
            <person name="Meier-Kolthoff J.P."/>
            <person name="Ohm R.A."/>
            <person name="Otillar R.P."/>
            <person name="Pangilinan J.L."/>
            <person name="Peng Y."/>
            <person name="Rokas A."/>
            <person name="Rosa C.A."/>
            <person name="Scheuner C."/>
            <person name="Sibirny A.A."/>
            <person name="Slot J.C."/>
            <person name="Stielow J.B."/>
            <person name="Sun H."/>
            <person name="Kurtzman C.P."/>
            <person name="Blackwell M."/>
            <person name="Grigoriev I.V."/>
            <person name="Jeffries T.W."/>
        </authorList>
    </citation>
    <scope>NUCLEOTIDE SEQUENCE [LARGE SCALE GENOMIC DNA]</scope>
    <source>
        <strain evidence="2 3">DSM 6958</strain>
    </source>
</reference>
<dbReference type="GO" id="GO:0005886">
    <property type="term" value="C:plasma membrane"/>
    <property type="evidence" value="ECO:0007669"/>
    <property type="project" value="InterPro"/>
</dbReference>
<accession>A0A1E3PPU4</accession>
<dbReference type="Pfam" id="PF16944">
    <property type="entry name" value="KCH"/>
    <property type="match status" value="1"/>
</dbReference>
<dbReference type="InterPro" id="IPR031606">
    <property type="entry name" value="Kch1/2"/>
</dbReference>
<dbReference type="STRING" id="857566.A0A1E3PPU4"/>
<dbReference type="OrthoDB" id="2128042at2759"/>
<feature type="transmembrane region" description="Helical" evidence="1">
    <location>
        <begin position="20"/>
        <end position="38"/>
    </location>
</feature>
<keyword evidence="3" id="KW-1185">Reference proteome</keyword>
<dbReference type="EMBL" id="KV454407">
    <property type="protein sequence ID" value="ODQ67453.1"/>
    <property type="molecule type" value="Genomic_DNA"/>
</dbReference>
<dbReference type="AlphaFoldDB" id="A0A1E3PPU4"/>
<evidence type="ECO:0000256" key="1">
    <source>
        <dbReference type="SAM" id="Phobius"/>
    </source>
</evidence>
<evidence type="ECO:0000313" key="3">
    <source>
        <dbReference type="Proteomes" id="UP000095009"/>
    </source>
</evidence>